<sequence>MTSKNQSSSSNGPVLQNPLSNAPSTVEWIQHLELGYAEPPRPPTICFGCGKQASETIKLSRCGKCSVAAYCSRDCQVQDWKTGNHKLACPSYRRALTIRSPYCEDVHATIRNELFARTRFYGCPYAVFRTTDLGRGFLFLQSDQTLQNMSLYTCKDLTGRTITRSVLIHFLTLGEFDSEVCKEDFELALVRTKLKELVDGYDKEKEVVLLFKFRCGHMSLGKAMLVPDYKICKKLGQDYYAENPTGALQLNLDEM</sequence>
<keyword evidence="8" id="KW-1185">Reference proteome</keyword>
<evidence type="ECO:0000256" key="3">
    <source>
        <dbReference type="ARBA" id="ARBA00022833"/>
    </source>
</evidence>
<organism evidence="6 8">
    <name type="scientific">Nitzschia inconspicua</name>
    <dbReference type="NCBI Taxonomy" id="303405"/>
    <lineage>
        <taxon>Eukaryota</taxon>
        <taxon>Sar</taxon>
        <taxon>Stramenopiles</taxon>
        <taxon>Ochrophyta</taxon>
        <taxon>Bacillariophyta</taxon>
        <taxon>Bacillariophyceae</taxon>
        <taxon>Bacillariophycidae</taxon>
        <taxon>Bacillariales</taxon>
        <taxon>Bacillariaceae</taxon>
        <taxon>Nitzschia</taxon>
    </lineage>
</organism>
<evidence type="ECO:0000259" key="5">
    <source>
        <dbReference type="PROSITE" id="PS50865"/>
    </source>
</evidence>
<comment type="caution">
    <text evidence="6">The sequence shown here is derived from an EMBL/GenBank/DDBJ whole genome shotgun (WGS) entry which is preliminary data.</text>
</comment>
<evidence type="ECO:0000313" key="6">
    <source>
        <dbReference type="EMBL" id="KAG7338578.1"/>
    </source>
</evidence>
<dbReference type="PROSITE" id="PS01360">
    <property type="entry name" value="ZF_MYND_1"/>
    <property type="match status" value="1"/>
</dbReference>
<feature type="domain" description="MYND-type" evidence="5">
    <location>
        <begin position="46"/>
        <end position="89"/>
    </location>
</feature>
<dbReference type="EMBL" id="JAGRRH010000007">
    <property type="protein sequence ID" value="KAG7367081.1"/>
    <property type="molecule type" value="Genomic_DNA"/>
</dbReference>
<evidence type="ECO:0000313" key="8">
    <source>
        <dbReference type="Proteomes" id="UP000693970"/>
    </source>
</evidence>
<name>A0A9K3P8N0_9STRA</name>
<dbReference type="AlphaFoldDB" id="A0A9K3P8N0"/>
<dbReference type="Proteomes" id="UP000693970">
    <property type="component" value="Unassembled WGS sequence"/>
</dbReference>
<keyword evidence="3" id="KW-0862">Zinc</keyword>
<dbReference type="EMBL" id="JAGRRH010000053">
    <property type="protein sequence ID" value="KAG7338578.1"/>
    <property type="molecule type" value="Genomic_DNA"/>
</dbReference>
<dbReference type="PROSITE" id="PS50865">
    <property type="entry name" value="ZF_MYND_2"/>
    <property type="match status" value="1"/>
</dbReference>
<dbReference type="Pfam" id="PF01753">
    <property type="entry name" value="zf-MYND"/>
    <property type="match status" value="1"/>
</dbReference>
<reference evidence="6" key="1">
    <citation type="journal article" date="2021" name="Sci. Rep.">
        <title>Diploid genomic architecture of Nitzschia inconspicua, an elite biomass production diatom.</title>
        <authorList>
            <person name="Oliver A."/>
            <person name="Podell S."/>
            <person name="Pinowska A."/>
            <person name="Traller J.C."/>
            <person name="Smith S.R."/>
            <person name="McClure R."/>
            <person name="Beliaev A."/>
            <person name="Bohutskyi P."/>
            <person name="Hill E.A."/>
            <person name="Rabines A."/>
            <person name="Zheng H."/>
            <person name="Allen L.Z."/>
            <person name="Kuo A."/>
            <person name="Grigoriev I.V."/>
            <person name="Allen A.E."/>
            <person name="Hazlebeck D."/>
            <person name="Allen E.E."/>
        </authorList>
    </citation>
    <scope>NUCLEOTIDE SEQUENCE</scope>
    <source>
        <strain evidence="6">Hildebrandi</strain>
    </source>
</reference>
<reference evidence="6" key="2">
    <citation type="submission" date="2021-04" db="EMBL/GenBank/DDBJ databases">
        <authorList>
            <person name="Podell S."/>
        </authorList>
    </citation>
    <scope>NUCLEOTIDE SEQUENCE</scope>
    <source>
        <strain evidence="6">Hildebrandi</strain>
    </source>
</reference>
<protein>
    <submittedName>
        <fullName evidence="6">MYND finger domain containing protein</fullName>
    </submittedName>
</protein>
<evidence type="ECO:0000313" key="7">
    <source>
        <dbReference type="EMBL" id="KAG7367081.1"/>
    </source>
</evidence>
<evidence type="ECO:0000256" key="1">
    <source>
        <dbReference type="ARBA" id="ARBA00022723"/>
    </source>
</evidence>
<evidence type="ECO:0000256" key="4">
    <source>
        <dbReference type="PROSITE-ProRule" id="PRU00134"/>
    </source>
</evidence>
<dbReference type="OrthoDB" id="3056838at2759"/>
<gene>
    <name evidence="6" type="ORF">IV203_004833</name>
    <name evidence="7" type="ORF">IV203_029751</name>
</gene>
<proteinExistence type="predicted"/>
<keyword evidence="1" id="KW-0479">Metal-binding</keyword>
<evidence type="ECO:0000256" key="2">
    <source>
        <dbReference type="ARBA" id="ARBA00022771"/>
    </source>
</evidence>
<accession>A0A9K3P8N0</accession>
<dbReference type="InterPro" id="IPR002893">
    <property type="entry name" value="Znf_MYND"/>
</dbReference>
<dbReference type="GO" id="GO:0008270">
    <property type="term" value="F:zinc ion binding"/>
    <property type="evidence" value="ECO:0007669"/>
    <property type="project" value="UniProtKB-KW"/>
</dbReference>
<keyword evidence="2 4" id="KW-0863">Zinc-finger</keyword>